<name>A0ABD8A7J0_9EURY</name>
<dbReference type="InterPro" id="IPR013373">
    <property type="entry name" value="Flagellin/pilin_N_arc"/>
</dbReference>
<dbReference type="Proteomes" id="UP001626603">
    <property type="component" value="Chromosome"/>
</dbReference>
<keyword evidence="1" id="KW-1133">Transmembrane helix</keyword>
<feature type="transmembrane region" description="Helical" evidence="1">
    <location>
        <begin position="6"/>
        <end position="30"/>
    </location>
</feature>
<dbReference type="EMBL" id="CP137641">
    <property type="protein sequence ID" value="WOX55497.1"/>
    <property type="molecule type" value="Genomic_DNA"/>
</dbReference>
<evidence type="ECO:0000259" key="2">
    <source>
        <dbReference type="Pfam" id="PF07790"/>
    </source>
</evidence>
<gene>
    <name evidence="3" type="ORF">R6Y95_08495</name>
</gene>
<keyword evidence="4" id="KW-1185">Reference proteome</keyword>
<dbReference type="AlphaFoldDB" id="A0ABD8A7J0"/>
<dbReference type="NCBIfam" id="TIGR02537">
    <property type="entry name" value="arch_flag_Nterm"/>
    <property type="match status" value="1"/>
</dbReference>
<protein>
    <submittedName>
        <fullName evidence="3">Type IV pilin N-terminal domain-containing protein</fullName>
    </submittedName>
</protein>
<feature type="domain" description="Archaeal Type IV pilin N-terminal" evidence="2">
    <location>
        <begin position="4"/>
        <end position="78"/>
    </location>
</feature>
<keyword evidence="1" id="KW-0472">Membrane</keyword>
<dbReference type="InterPro" id="IPR012859">
    <property type="entry name" value="Pilin_N_archaeal"/>
</dbReference>
<evidence type="ECO:0000313" key="4">
    <source>
        <dbReference type="Proteomes" id="UP001626603"/>
    </source>
</evidence>
<dbReference type="Pfam" id="PF07790">
    <property type="entry name" value="Pilin_N"/>
    <property type="match status" value="1"/>
</dbReference>
<evidence type="ECO:0000313" key="3">
    <source>
        <dbReference type="EMBL" id="WOX55497.1"/>
    </source>
</evidence>
<evidence type="ECO:0000256" key="1">
    <source>
        <dbReference type="SAM" id="Phobius"/>
    </source>
</evidence>
<proteinExistence type="predicted"/>
<reference evidence="3 4" key="1">
    <citation type="submission" date="2023-10" db="EMBL/GenBank/DDBJ databases">
        <title>The complete genome sequence of Methanoculleus palmolei DSM 4273.</title>
        <authorList>
            <person name="Lai S.-J."/>
            <person name="You Y.-T."/>
            <person name="Chen S.-C."/>
        </authorList>
    </citation>
    <scope>NUCLEOTIDE SEQUENCE [LARGE SCALE GENOMIC DNA]</scope>
    <source>
        <strain evidence="3 4">DSM 4273</strain>
    </source>
</reference>
<organism evidence="3 4">
    <name type="scientific">Methanoculleus palmolei</name>
    <dbReference type="NCBI Taxonomy" id="72612"/>
    <lineage>
        <taxon>Archaea</taxon>
        <taxon>Methanobacteriati</taxon>
        <taxon>Methanobacteriota</taxon>
        <taxon>Stenosarchaea group</taxon>
        <taxon>Methanomicrobia</taxon>
        <taxon>Methanomicrobiales</taxon>
        <taxon>Methanomicrobiaceae</taxon>
        <taxon>Methanoculleus</taxon>
    </lineage>
</organism>
<sequence>MNESAVSPVIGVMLMLVVTIIIAAVVSAFAGGLTGTETKPPQATIQGTYGVSSDILQLYHAGGDELSTQRIILKLQQNDDDFGGYQSLFTQEGRVGVGLHILNKSEIRNSKGDPWLNATTGQSTVPVFRPGETMSYNAEISTQLGSDAVGKSLFLEVVTTDGTLISKSKVMIGP</sequence>
<keyword evidence="1" id="KW-0812">Transmembrane</keyword>
<accession>A0ABD8A7J0</accession>